<evidence type="ECO:0008006" key="8">
    <source>
        <dbReference type="Google" id="ProtNLM"/>
    </source>
</evidence>
<evidence type="ECO:0000259" key="4">
    <source>
        <dbReference type="SMART" id="SM01293"/>
    </source>
</evidence>
<sequence length="904" mass="102971">MTFGLESFQTTEALNWMDMDPLNGKNLKDLRSGLAARRSAQLPKLATCLQKDVVDGYEAEQSAASEAEIEFEYDDCDELAHELNEVYSYSESLEFFENYQAFHEFCSCRRFAGWQESPRPQRCCLVEALLDQLESSVADLRLKALQALAYILQGCFMDHDTEQSLLESISSNAFLCYDCGAWSLLCMVLQMEIDQSWDTEHGSKVTSDSLRDSHVLRLTLACMYTIVECVRRFECDKETSDNEKTPPEELALRVEVKRSLLNELDDATSSLNVVPVLFDMLSRFCAGLVPHYPIRKVLLLLWKCLLAVLGGWRVLHTLKNDKRQAFGLQPCEDTIEIASTMQAISNLTFKLSCDREPGGDNGNGEFLVPKRSKAPPKRQLANSGSGDSDDLLEEMVDSYSPPDVDVSMIVADLVSDEPTLTDPNDRRPSSPFPKENKPSTVQVVKDACKNASQQKRLPWSSKVTFKEVENFLEMKRMKFFGYSFGEGDRVTTVGLPKPIQESYNAQVRHVYVSLAEMQIARERLIQMYPMTHKDVDSDGPSERLYQMILPNMRKLTFGLVKVLLASAPCSKGKADMVNIVYEVLPYSDDVESATSLVDTPEALRLNADVIRQKEIIAKSVSAMLLLILKHLKVNHVYQFEQICQQLVFANCIPLILKYFDQNVACYVRSNSELTDSCFIDCVLSSDVGDIDANVAARRMEMNRDRSLDDTLTEGGVDGGESATGRPYVWRNLFSLVNLLRILNKLTKWKHGRTMMLVVYKSAPILKRTLRVKQALLQLFALKLLKSQAKYLGRQWRRSNMELLSAIYRNVRHRLNDDWAYGNETQSQDFQSEESSLMSEVDRFNMRRYGTTMTVGDFKPLDNNVISVLGTPFIHSDRFRKNYEKWLEYEVFHIQTDYDQLLCST</sequence>
<feature type="domain" description="Far11/STRP N-terminal" evidence="3">
    <location>
        <begin position="66"/>
        <end position="380"/>
    </location>
</feature>
<evidence type="ECO:0000256" key="2">
    <source>
        <dbReference type="SAM" id="MobiDB-lite"/>
    </source>
</evidence>
<accession>A0A085NRF4</accession>
<gene>
    <name evidence="5" type="ORF">M513_00464</name>
    <name evidence="6" type="ORF">M514_00464</name>
</gene>
<feature type="region of interest" description="Disordered" evidence="2">
    <location>
        <begin position="416"/>
        <end position="440"/>
    </location>
</feature>
<evidence type="ECO:0000259" key="3">
    <source>
        <dbReference type="SMART" id="SM01292"/>
    </source>
</evidence>
<feature type="region of interest" description="Disordered" evidence="2">
    <location>
        <begin position="360"/>
        <end position="395"/>
    </location>
</feature>
<evidence type="ECO:0000313" key="5">
    <source>
        <dbReference type="EMBL" id="KFD58771.1"/>
    </source>
</evidence>
<dbReference type="InterPro" id="IPR021819">
    <property type="entry name" value="Far11/STRP_C"/>
</dbReference>
<dbReference type="SMART" id="SM01292">
    <property type="entry name" value="N1221"/>
    <property type="match status" value="1"/>
</dbReference>
<dbReference type="PANTHER" id="PTHR13239">
    <property type="entry name" value="PROTEIN REQUIRED FOR HYPHAL ANASTOMOSIS HAM-2"/>
    <property type="match status" value="1"/>
</dbReference>
<name>A0A085NRF4_9BILA</name>
<dbReference type="PANTHER" id="PTHR13239:SF4">
    <property type="entry name" value="AT25231P"/>
    <property type="match status" value="1"/>
</dbReference>
<dbReference type="GO" id="GO:0007010">
    <property type="term" value="P:cytoskeleton organization"/>
    <property type="evidence" value="ECO:0007669"/>
    <property type="project" value="TreeGrafter"/>
</dbReference>
<organism evidence="6">
    <name type="scientific">Trichuris suis</name>
    <name type="common">pig whipworm</name>
    <dbReference type="NCBI Taxonomy" id="68888"/>
    <lineage>
        <taxon>Eukaryota</taxon>
        <taxon>Metazoa</taxon>
        <taxon>Ecdysozoa</taxon>
        <taxon>Nematoda</taxon>
        <taxon>Enoplea</taxon>
        <taxon>Dorylaimia</taxon>
        <taxon>Trichinellida</taxon>
        <taxon>Trichuridae</taxon>
        <taxon>Trichuris</taxon>
    </lineage>
</organism>
<dbReference type="Pfam" id="PF07923">
    <property type="entry name" value="N1221"/>
    <property type="match status" value="1"/>
</dbReference>
<evidence type="ECO:0000256" key="1">
    <source>
        <dbReference type="ARBA" id="ARBA00007062"/>
    </source>
</evidence>
<evidence type="ECO:0000313" key="7">
    <source>
        <dbReference type="Proteomes" id="UP000030764"/>
    </source>
</evidence>
<dbReference type="EMBL" id="KL367479">
    <property type="protein sequence ID" value="KFD72050.1"/>
    <property type="molecule type" value="Genomic_DNA"/>
</dbReference>
<dbReference type="InterPro" id="IPR012486">
    <property type="entry name" value="Far11/STRP_N"/>
</dbReference>
<dbReference type="AlphaFoldDB" id="A0A085NRF4"/>
<dbReference type="SMART" id="SM01293">
    <property type="entry name" value="DUF3402"/>
    <property type="match status" value="1"/>
</dbReference>
<reference evidence="6 7" key="1">
    <citation type="journal article" date="2014" name="Nat. Genet.">
        <title>Genome and transcriptome of the porcine whipworm Trichuris suis.</title>
        <authorList>
            <person name="Jex A.R."/>
            <person name="Nejsum P."/>
            <person name="Schwarz E.M."/>
            <person name="Hu L."/>
            <person name="Young N.D."/>
            <person name="Hall R.S."/>
            <person name="Korhonen P.K."/>
            <person name="Liao S."/>
            <person name="Thamsborg S."/>
            <person name="Xia J."/>
            <person name="Xu P."/>
            <person name="Wang S."/>
            <person name="Scheerlinck J.P."/>
            <person name="Hofmann A."/>
            <person name="Sternberg P.W."/>
            <person name="Wang J."/>
            <person name="Gasser R.B."/>
        </authorList>
    </citation>
    <scope>NUCLEOTIDE SEQUENCE [LARGE SCALE GENOMIC DNA]</scope>
    <source>
        <strain evidence="6">DCEP-RM93F</strain>
        <strain evidence="5">DCEP-RM93M</strain>
    </source>
</reference>
<feature type="domain" description="Far11/STRP C-terminal" evidence="4">
    <location>
        <begin position="496"/>
        <end position="882"/>
    </location>
</feature>
<dbReference type="Proteomes" id="UP000030764">
    <property type="component" value="Unassembled WGS sequence"/>
</dbReference>
<keyword evidence="7" id="KW-1185">Reference proteome</keyword>
<dbReference type="Proteomes" id="UP000030758">
    <property type="component" value="Unassembled WGS sequence"/>
</dbReference>
<dbReference type="Pfam" id="PF11882">
    <property type="entry name" value="DUF3402"/>
    <property type="match status" value="1"/>
</dbReference>
<comment type="similarity">
    <text evidence="1">Belongs to the STRIP family.</text>
</comment>
<evidence type="ECO:0000313" key="6">
    <source>
        <dbReference type="EMBL" id="KFD72050.1"/>
    </source>
</evidence>
<dbReference type="InterPro" id="IPR040185">
    <property type="entry name" value="Far11/STRP"/>
</dbReference>
<dbReference type="EMBL" id="KL363183">
    <property type="protein sequence ID" value="KFD58771.1"/>
    <property type="molecule type" value="Genomic_DNA"/>
</dbReference>
<dbReference type="GO" id="GO:0005829">
    <property type="term" value="C:cytosol"/>
    <property type="evidence" value="ECO:0007669"/>
    <property type="project" value="TreeGrafter"/>
</dbReference>
<proteinExistence type="inferred from homology"/>
<protein>
    <recommendedName>
        <fullName evidence="8">N1221-like protein</fullName>
    </recommendedName>
</protein>